<dbReference type="PANTHER" id="PTHR35005">
    <property type="entry name" value="3-DEHYDRO-SCYLLO-INOSOSE HYDROLASE"/>
    <property type="match status" value="1"/>
</dbReference>
<dbReference type="Proteomes" id="UP000824002">
    <property type="component" value="Unassembled WGS sequence"/>
</dbReference>
<dbReference type="GO" id="GO:0009231">
    <property type="term" value="P:riboflavin biosynthetic process"/>
    <property type="evidence" value="ECO:0007669"/>
    <property type="project" value="TreeGrafter"/>
</dbReference>
<dbReference type="InterPro" id="IPR024087">
    <property type="entry name" value="Creatininase-like_sf"/>
</dbReference>
<evidence type="ECO:0000256" key="4">
    <source>
        <dbReference type="ARBA" id="ARBA00022833"/>
    </source>
</evidence>
<name>A0A9D1FP63_9FIRM</name>
<sequence length="248" mass="27946">MYLITMRPQQIQDAVRRNLPALFCAGSVEYHGPHLPVGTDFLIAESLLTEIEKKCECVVAPSIPFSSTMGWAGGPEEGDVDFDPDAFYVYAKAELKGLMNMGFRRIYVLQFHQGADGLPCLTLKRAAAACIREAAKNWGNGWGRKDPSRLPNPDVFSWIRVVSNLDEFSRYPDGDAERISLGHGGKGETQLVMARHEDTVRMEALHELEKLPQWLEDAWEADRKEGEKWLAFCVEGWVRELSGDIFNK</sequence>
<dbReference type="GO" id="GO:0046872">
    <property type="term" value="F:metal ion binding"/>
    <property type="evidence" value="ECO:0007669"/>
    <property type="project" value="UniProtKB-KW"/>
</dbReference>
<reference evidence="6" key="1">
    <citation type="submission" date="2020-10" db="EMBL/GenBank/DDBJ databases">
        <authorList>
            <person name="Gilroy R."/>
        </authorList>
    </citation>
    <scope>NUCLEOTIDE SEQUENCE</scope>
    <source>
        <strain evidence="6">CHK199-13235</strain>
    </source>
</reference>
<dbReference type="Gene3D" id="3.40.50.10310">
    <property type="entry name" value="Creatininase"/>
    <property type="match status" value="1"/>
</dbReference>
<comment type="caution">
    <text evidence="6">The sequence shown here is derived from an EMBL/GenBank/DDBJ whole genome shotgun (WGS) entry which is preliminary data.</text>
</comment>
<protein>
    <submittedName>
        <fullName evidence="6">Creatininase family protein</fullName>
    </submittedName>
</protein>
<dbReference type="InterPro" id="IPR003785">
    <property type="entry name" value="Creatininase/forma_Hydrolase"/>
</dbReference>
<dbReference type="GO" id="GO:0016811">
    <property type="term" value="F:hydrolase activity, acting on carbon-nitrogen (but not peptide) bonds, in linear amides"/>
    <property type="evidence" value="ECO:0007669"/>
    <property type="project" value="TreeGrafter"/>
</dbReference>
<keyword evidence="2" id="KW-0479">Metal-binding</keyword>
<dbReference type="EMBL" id="DVJP01000054">
    <property type="protein sequence ID" value="HIS76780.1"/>
    <property type="molecule type" value="Genomic_DNA"/>
</dbReference>
<gene>
    <name evidence="6" type="ORF">IAB51_08225</name>
</gene>
<dbReference type="SUPFAM" id="SSF102215">
    <property type="entry name" value="Creatininase"/>
    <property type="match status" value="1"/>
</dbReference>
<evidence type="ECO:0000313" key="7">
    <source>
        <dbReference type="Proteomes" id="UP000824002"/>
    </source>
</evidence>
<evidence type="ECO:0000256" key="3">
    <source>
        <dbReference type="ARBA" id="ARBA00022801"/>
    </source>
</evidence>
<proteinExistence type="inferred from homology"/>
<comment type="similarity">
    <text evidence="5">Belongs to the creatininase superfamily.</text>
</comment>
<dbReference type="AlphaFoldDB" id="A0A9D1FP63"/>
<dbReference type="Pfam" id="PF02633">
    <property type="entry name" value="Creatininase"/>
    <property type="match status" value="1"/>
</dbReference>
<dbReference type="PANTHER" id="PTHR35005:SF1">
    <property type="entry name" value="2-AMINO-5-FORMYLAMINO-6-RIBOSYLAMINOPYRIMIDIN-4(3H)-ONE 5'-MONOPHOSPHATE DEFORMYLASE"/>
    <property type="match status" value="1"/>
</dbReference>
<keyword evidence="3" id="KW-0378">Hydrolase</keyword>
<keyword evidence="4" id="KW-0862">Zinc</keyword>
<evidence type="ECO:0000256" key="1">
    <source>
        <dbReference type="ARBA" id="ARBA00001947"/>
    </source>
</evidence>
<reference evidence="6" key="2">
    <citation type="journal article" date="2021" name="PeerJ">
        <title>Extensive microbial diversity within the chicken gut microbiome revealed by metagenomics and culture.</title>
        <authorList>
            <person name="Gilroy R."/>
            <person name="Ravi A."/>
            <person name="Getino M."/>
            <person name="Pursley I."/>
            <person name="Horton D.L."/>
            <person name="Alikhan N.F."/>
            <person name="Baker D."/>
            <person name="Gharbi K."/>
            <person name="Hall N."/>
            <person name="Watson M."/>
            <person name="Adriaenssens E.M."/>
            <person name="Foster-Nyarko E."/>
            <person name="Jarju S."/>
            <person name="Secka A."/>
            <person name="Antonio M."/>
            <person name="Oren A."/>
            <person name="Chaudhuri R.R."/>
            <person name="La Ragione R."/>
            <person name="Hildebrand F."/>
            <person name="Pallen M.J."/>
        </authorList>
    </citation>
    <scope>NUCLEOTIDE SEQUENCE</scope>
    <source>
        <strain evidence="6">CHK199-13235</strain>
    </source>
</reference>
<comment type="cofactor">
    <cofactor evidence="1">
        <name>Zn(2+)</name>
        <dbReference type="ChEBI" id="CHEBI:29105"/>
    </cofactor>
</comment>
<organism evidence="6 7">
    <name type="scientific">Candidatus Merdivicinus excrementipullorum</name>
    <dbReference type="NCBI Taxonomy" id="2840867"/>
    <lineage>
        <taxon>Bacteria</taxon>
        <taxon>Bacillati</taxon>
        <taxon>Bacillota</taxon>
        <taxon>Clostridia</taxon>
        <taxon>Eubacteriales</taxon>
        <taxon>Oscillospiraceae</taxon>
        <taxon>Oscillospiraceae incertae sedis</taxon>
        <taxon>Candidatus Merdivicinus</taxon>
    </lineage>
</organism>
<evidence type="ECO:0000256" key="5">
    <source>
        <dbReference type="ARBA" id="ARBA00024029"/>
    </source>
</evidence>
<accession>A0A9D1FP63</accession>
<evidence type="ECO:0000313" key="6">
    <source>
        <dbReference type="EMBL" id="HIS76780.1"/>
    </source>
</evidence>
<evidence type="ECO:0000256" key="2">
    <source>
        <dbReference type="ARBA" id="ARBA00022723"/>
    </source>
</evidence>